<dbReference type="EMBL" id="ML987208">
    <property type="protein sequence ID" value="KAF2242442.1"/>
    <property type="molecule type" value="Genomic_DNA"/>
</dbReference>
<evidence type="ECO:0000256" key="1">
    <source>
        <dbReference type="SAM" id="SignalP"/>
    </source>
</evidence>
<dbReference type="AlphaFoldDB" id="A0A6A6HXJ0"/>
<evidence type="ECO:0000313" key="3">
    <source>
        <dbReference type="Proteomes" id="UP000800094"/>
    </source>
</evidence>
<dbReference type="Proteomes" id="UP000800094">
    <property type="component" value="Unassembled WGS sequence"/>
</dbReference>
<reference evidence="2" key="1">
    <citation type="journal article" date="2020" name="Stud. Mycol.">
        <title>101 Dothideomycetes genomes: a test case for predicting lifestyles and emergence of pathogens.</title>
        <authorList>
            <person name="Haridas S."/>
            <person name="Albert R."/>
            <person name="Binder M."/>
            <person name="Bloem J."/>
            <person name="Labutti K."/>
            <person name="Salamov A."/>
            <person name="Andreopoulos B."/>
            <person name="Baker S."/>
            <person name="Barry K."/>
            <person name="Bills G."/>
            <person name="Bluhm B."/>
            <person name="Cannon C."/>
            <person name="Castanera R."/>
            <person name="Culley D."/>
            <person name="Daum C."/>
            <person name="Ezra D."/>
            <person name="Gonzalez J."/>
            <person name="Henrissat B."/>
            <person name="Kuo A."/>
            <person name="Liang C."/>
            <person name="Lipzen A."/>
            <person name="Lutzoni F."/>
            <person name="Magnuson J."/>
            <person name="Mondo S."/>
            <person name="Nolan M."/>
            <person name="Ohm R."/>
            <person name="Pangilinan J."/>
            <person name="Park H.-J."/>
            <person name="Ramirez L."/>
            <person name="Alfaro M."/>
            <person name="Sun H."/>
            <person name="Tritt A."/>
            <person name="Yoshinaga Y."/>
            <person name="Zwiers L.-H."/>
            <person name="Turgeon B."/>
            <person name="Goodwin S."/>
            <person name="Spatafora J."/>
            <person name="Crous P."/>
            <person name="Grigoriev I."/>
        </authorList>
    </citation>
    <scope>NUCLEOTIDE SEQUENCE</scope>
    <source>
        <strain evidence="2">CBS 122368</strain>
    </source>
</reference>
<accession>A0A6A6HXJ0</accession>
<keyword evidence="3" id="KW-1185">Reference proteome</keyword>
<feature type="chain" id="PRO_5025460956" evidence="1">
    <location>
        <begin position="17"/>
        <end position="190"/>
    </location>
</feature>
<evidence type="ECO:0000313" key="2">
    <source>
        <dbReference type="EMBL" id="KAF2242442.1"/>
    </source>
</evidence>
<protein>
    <submittedName>
        <fullName evidence="2">Uncharacterized protein</fullName>
    </submittedName>
</protein>
<dbReference type="GeneID" id="54587434"/>
<dbReference type="RefSeq" id="XP_033677446.1">
    <property type="nucleotide sequence ID" value="XM_033834104.1"/>
</dbReference>
<keyword evidence="1" id="KW-0732">Signal</keyword>
<sequence length="190" mass="20579">MKLALLVLGILTLVAAQGAAPSDPAMPEIMDNFEEVLKSPDTGVAEGGCPKKCSAEYNRCLKYDCWIKEWNCAKICMMYTCGTAKLRDVSLQALPVVLNFPFGGAWASFTALLGFAAGLSGHGSIGGPVDALQGLTSFAAHKDLIQWIPFSNVYPDVVSPLIHHYTLRPECSARTLSLHFMDCKKILLSR</sequence>
<dbReference type="OrthoDB" id="10571027at2759"/>
<gene>
    <name evidence="2" type="ORF">BU26DRAFT_571114</name>
</gene>
<name>A0A6A6HXJ0_9PLEO</name>
<organism evidence="2 3">
    <name type="scientific">Trematosphaeria pertusa</name>
    <dbReference type="NCBI Taxonomy" id="390896"/>
    <lineage>
        <taxon>Eukaryota</taxon>
        <taxon>Fungi</taxon>
        <taxon>Dikarya</taxon>
        <taxon>Ascomycota</taxon>
        <taxon>Pezizomycotina</taxon>
        <taxon>Dothideomycetes</taxon>
        <taxon>Pleosporomycetidae</taxon>
        <taxon>Pleosporales</taxon>
        <taxon>Massarineae</taxon>
        <taxon>Trematosphaeriaceae</taxon>
        <taxon>Trematosphaeria</taxon>
    </lineage>
</organism>
<feature type="signal peptide" evidence="1">
    <location>
        <begin position="1"/>
        <end position="16"/>
    </location>
</feature>
<proteinExistence type="predicted"/>